<dbReference type="InterPro" id="IPR000757">
    <property type="entry name" value="Beta-glucanase-like"/>
</dbReference>
<dbReference type="GO" id="GO:0005975">
    <property type="term" value="P:carbohydrate metabolic process"/>
    <property type="evidence" value="ECO:0007669"/>
    <property type="project" value="InterPro"/>
</dbReference>
<sequence length="462" mass="52009">MVACNKVVEFLLVFFLAVSCSNTYAEYAVPIPQFEALERGGFRVYIPALEDVNRFRFSANKNEDLPKIKNGKIYGETSTPVDGVLMIEFNEQLRVGDTINYRVQVNKGFFGYRREDLTWTIEKKDLKDEYSPLGPTCRKSSTTVNGKTSCIERTILLDEFTGSSIDTDKWTVEHMMLTYEPPTFEFNYYENSDSTRFISDGVLYLKPVLPASDNHIRRPLDLRNGCTGDTEATCYYKPAGAFYSPPVKSARITSKISFKYGVIEIKAKLPAGDWISPIIELQMKDKVSGLSSPKVVIAYARGNDRLVPTNGGGDIGSRVLYAGPVLTYEESGHSSRLKKHVDSIAFHNDFHVYKLEWVPGKMSFYIDGFLYGEVSTAQGFQEFASTAPEAPYDREYVLSLGTAVGGLIDFPDGYVSGENAKPWSDAERNYIVSFFNGKEKWSRTWNEDRPALQIDYVKVTAV</sequence>
<evidence type="ECO:0000256" key="4">
    <source>
        <dbReference type="SAM" id="SignalP"/>
    </source>
</evidence>
<dbReference type="Proteomes" id="UP000801492">
    <property type="component" value="Unassembled WGS sequence"/>
</dbReference>
<feature type="domain" description="GH16" evidence="5">
    <location>
        <begin position="158"/>
        <end position="462"/>
    </location>
</feature>
<evidence type="ECO:0000313" key="7">
    <source>
        <dbReference type="EMBL" id="KAF2893401.1"/>
    </source>
</evidence>
<keyword evidence="4" id="KW-0732">Signal</keyword>
<dbReference type="InterPro" id="IPR013320">
    <property type="entry name" value="ConA-like_dom_sf"/>
</dbReference>
<feature type="chain" id="PRO_5035447794" evidence="4">
    <location>
        <begin position="26"/>
        <end position="462"/>
    </location>
</feature>
<dbReference type="PANTHER" id="PTHR10963:SF60">
    <property type="entry name" value="GRAM-NEGATIVE BACTERIA-BINDING PROTEIN 1-RELATED"/>
    <property type="match status" value="1"/>
</dbReference>
<evidence type="ECO:0000256" key="3">
    <source>
        <dbReference type="ARBA" id="ARBA00022859"/>
    </source>
</evidence>
<comment type="similarity">
    <text evidence="1">Belongs to the insect beta-1,3-glucan binding protein family.</text>
</comment>
<dbReference type="PANTHER" id="PTHR10963">
    <property type="entry name" value="GLYCOSYL HYDROLASE-RELATED"/>
    <property type="match status" value="1"/>
</dbReference>
<dbReference type="OrthoDB" id="4781at2759"/>
<dbReference type="GO" id="GO:0030246">
    <property type="term" value="F:carbohydrate binding"/>
    <property type="evidence" value="ECO:0007669"/>
    <property type="project" value="InterPro"/>
</dbReference>
<proteinExistence type="inferred from homology"/>
<evidence type="ECO:0000313" key="8">
    <source>
        <dbReference type="Proteomes" id="UP000801492"/>
    </source>
</evidence>
<comment type="caution">
    <text evidence="7">The sequence shown here is derived from an EMBL/GenBank/DDBJ whole genome shotgun (WGS) entry which is preliminary data.</text>
</comment>
<dbReference type="AlphaFoldDB" id="A0A8K0GC08"/>
<dbReference type="PROSITE" id="PS51257">
    <property type="entry name" value="PROKAR_LIPOPROTEIN"/>
    <property type="match status" value="1"/>
</dbReference>
<protein>
    <submittedName>
        <fullName evidence="7">Uncharacterized protein</fullName>
    </submittedName>
</protein>
<keyword evidence="8" id="KW-1185">Reference proteome</keyword>
<dbReference type="PROSITE" id="PS51762">
    <property type="entry name" value="GH16_2"/>
    <property type="match status" value="1"/>
</dbReference>
<dbReference type="EMBL" id="VTPC01008022">
    <property type="protein sequence ID" value="KAF2893401.1"/>
    <property type="molecule type" value="Genomic_DNA"/>
</dbReference>
<evidence type="ECO:0000256" key="2">
    <source>
        <dbReference type="ARBA" id="ARBA00022588"/>
    </source>
</evidence>
<dbReference type="Pfam" id="PF00722">
    <property type="entry name" value="Glyco_hydro_16"/>
    <property type="match status" value="1"/>
</dbReference>
<name>A0A8K0GC08_IGNLU</name>
<dbReference type="Gene3D" id="2.60.120.200">
    <property type="match status" value="1"/>
</dbReference>
<dbReference type="InterPro" id="IPR050546">
    <property type="entry name" value="Glycosyl_Hydrlase_16"/>
</dbReference>
<evidence type="ECO:0000256" key="1">
    <source>
        <dbReference type="ARBA" id="ARBA00008781"/>
    </source>
</evidence>
<gene>
    <name evidence="7" type="ORF">ILUMI_12795</name>
</gene>
<organism evidence="7 8">
    <name type="scientific">Ignelater luminosus</name>
    <name type="common">Cucubano</name>
    <name type="synonym">Pyrophorus luminosus</name>
    <dbReference type="NCBI Taxonomy" id="2038154"/>
    <lineage>
        <taxon>Eukaryota</taxon>
        <taxon>Metazoa</taxon>
        <taxon>Ecdysozoa</taxon>
        <taxon>Arthropoda</taxon>
        <taxon>Hexapoda</taxon>
        <taxon>Insecta</taxon>
        <taxon>Pterygota</taxon>
        <taxon>Neoptera</taxon>
        <taxon>Endopterygota</taxon>
        <taxon>Coleoptera</taxon>
        <taxon>Polyphaga</taxon>
        <taxon>Elateriformia</taxon>
        <taxon>Elateroidea</taxon>
        <taxon>Elateridae</taxon>
        <taxon>Agrypninae</taxon>
        <taxon>Pyrophorini</taxon>
        <taxon>Ignelater</taxon>
    </lineage>
</organism>
<dbReference type="GO" id="GO:0045087">
    <property type="term" value="P:innate immune response"/>
    <property type="evidence" value="ECO:0007669"/>
    <property type="project" value="UniProtKB-KW"/>
</dbReference>
<dbReference type="GO" id="GO:0004553">
    <property type="term" value="F:hydrolase activity, hydrolyzing O-glycosyl compounds"/>
    <property type="evidence" value="ECO:0007669"/>
    <property type="project" value="InterPro"/>
</dbReference>
<accession>A0A8K0GC08</accession>
<dbReference type="InterPro" id="IPR031756">
    <property type="entry name" value="BGBP_N"/>
</dbReference>
<dbReference type="Gene3D" id="2.60.40.2140">
    <property type="entry name" value="Beta-1,3-glucan-recognition protein, N-terminal domain"/>
    <property type="match status" value="1"/>
</dbReference>
<feature type="domain" description="CBM39" evidence="6">
    <location>
        <begin position="27"/>
        <end position="126"/>
    </location>
</feature>
<keyword evidence="3" id="KW-0391">Immunity</keyword>
<reference evidence="7" key="1">
    <citation type="submission" date="2019-08" db="EMBL/GenBank/DDBJ databases">
        <title>The genome of the North American firefly Photinus pyralis.</title>
        <authorList>
            <consortium name="Photinus pyralis genome working group"/>
            <person name="Fallon T.R."/>
            <person name="Sander Lower S.E."/>
            <person name="Weng J.-K."/>
        </authorList>
    </citation>
    <scope>NUCLEOTIDE SEQUENCE</scope>
    <source>
        <strain evidence="7">TRF0915ILg1</strain>
        <tissue evidence="7">Whole body</tissue>
    </source>
</reference>
<dbReference type="PROSITE" id="PS51969">
    <property type="entry name" value="CBM39"/>
    <property type="match status" value="1"/>
</dbReference>
<keyword evidence="2" id="KW-0399">Innate immunity</keyword>
<evidence type="ECO:0000259" key="5">
    <source>
        <dbReference type="PROSITE" id="PS51762"/>
    </source>
</evidence>
<feature type="signal peptide" evidence="4">
    <location>
        <begin position="1"/>
        <end position="25"/>
    </location>
</feature>
<dbReference type="Pfam" id="PF15886">
    <property type="entry name" value="CBM39"/>
    <property type="match status" value="1"/>
</dbReference>
<evidence type="ECO:0000259" key="6">
    <source>
        <dbReference type="PROSITE" id="PS51969"/>
    </source>
</evidence>
<dbReference type="SUPFAM" id="SSF49899">
    <property type="entry name" value="Concanavalin A-like lectins/glucanases"/>
    <property type="match status" value="1"/>
</dbReference>
<dbReference type="InterPro" id="IPR043030">
    <property type="entry name" value="BGBP_N_sf"/>
</dbReference>